<reference evidence="10" key="1">
    <citation type="submission" date="2018-12" db="EMBL/GenBank/DDBJ databases">
        <title>Tengunoibacter tsumagoiensis gen. nov., sp. nov., Dictyobacter kobayashii sp. nov., D. alpinus sp. nov., and D. joshuensis sp. nov. and description of Dictyobacteraceae fam. nov. within the order Ktedonobacterales isolated from Tengu-no-mugimeshi.</title>
        <authorList>
            <person name="Wang C.M."/>
            <person name="Zheng Y."/>
            <person name="Sakai Y."/>
            <person name="Toyoda A."/>
            <person name="Minakuchi Y."/>
            <person name="Abe K."/>
            <person name="Yokota A."/>
            <person name="Yabe S."/>
        </authorList>
    </citation>
    <scope>NUCLEOTIDE SEQUENCE [LARGE SCALE GENOMIC DNA]</scope>
    <source>
        <strain evidence="10">Uno3</strain>
    </source>
</reference>
<dbReference type="AlphaFoldDB" id="A0A401ZYJ1"/>
<dbReference type="EMBL" id="BIFR01000001">
    <property type="protein sequence ID" value="GCE11900.1"/>
    <property type="molecule type" value="Genomic_DNA"/>
</dbReference>
<evidence type="ECO:0000259" key="8">
    <source>
        <dbReference type="Pfam" id="PF07992"/>
    </source>
</evidence>
<evidence type="ECO:0000256" key="4">
    <source>
        <dbReference type="ARBA" id="ARBA00023157"/>
    </source>
</evidence>
<evidence type="ECO:0000256" key="1">
    <source>
        <dbReference type="ARBA" id="ARBA00022630"/>
    </source>
</evidence>
<evidence type="ECO:0000313" key="9">
    <source>
        <dbReference type="EMBL" id="GCE11900.1"/>
    </source>
</evidence>
<name>A0A401ZYJ1_9CHLR</name>
<dbReference type="GO" id="GO:0004791">
    <property type="term" value="F:thioredoxin-disulfide reductase (NADPH) activity"/>
    <property type="evidence" value="ECO:0007669"/>
    <property type="project" value="UniProtKB-UniRule"/>
</dbReference>
<keyword evidence="10" id="KW-1185">Reference proteome</keyword>
<evidence type="ECO:0000256" key="2">
    <source>
        <dbReference type="ARBA" id="ARBA00022827"/>
    </source>
</evidence>
<dbReference type="EC" id="1.8.1.9" evidence="6"/>
<comment type="similarity">
    <text evidence="6">Belongs to the class-II pyridine nucleotide-disulfide oxidoreductase family.</text>
</comment>
<organism evidence="9 10">
    <name type="scientific">Tengunoibacter tsumagoiensis</name>
    <dbReference type="NCBI Taxonomy" id="2014871"/>
    <lineage>
        <taxon>Bacteria</taxon>
        <taxon>Bacillati</taxon>
        <taxon>Chloroflexota</taxon>
        <taxon>Ktedonobacteria</taxon>
        <taxon>Ktedonobacterales</taxon>
        <taxon>Dictyobacteraceae</taxon>
        <taxon>Tengunoibacter</taxon>
    </lineage>
</organism>
<dbReference type="Pfam" id="PF07992">
    <property type="entry name" value="Pyr_redox_2"/>
    <property type="match status" value="1"/>
</dbReference>
<dbReference type="InterPro" id="IPR036188">
    <property type="entry name" value="FAD/NAD-bd_sf"/>
</dbReference>
<dbReference type="Proteomes" id="UP000287352">
    <property type="component" value="Unassembled WGS sequence"/>
</dbReference>
<dbReference type="PRINTS" id="PR00368">
    <property type="entry name" value="FADPNR"/>
</dbReference>
<evidence type="ECO:0000313" key="10">
    <source>
        <dbReference type="Proteomes" id="UP000287352"/>
    </source>
</evidence>
<evidence type="ECO:0000256" key="6">
    <source>
        <dbReference type="RuleBase" id="RU003880"/>
    </source>
</evidence>
<comment type="cofactor">
    <cofactor evidence="7">
        <name>FAD</name>
        <dbReference type="ChEBI" id="CHEBI:57692"/>
    </cofactor>
    <text evidence="7">Binds 1 FAD per subunit.</text>
</comment>
<keyword evidence="7" id="KW-0521">NADP</keyword>
<evidence type="ECO:0000256" key="3">
    <source>
        <dbReference type="ARBA" id="ARBA00023002"/>
    </source>
</evidence>
<comment type="caution">
    <text evidence="9">The sequence shown here is derived from an EMBL/GenBank/DDBJ whole genome shotgun (WGS) entry which is preliminary data.</text>
</comment>
<dbReference type="InterPro" id="IPR023753">
    <property type="entry name" value="FAD/NAD-binding_dom"/>
</dbReference>
<dbReference type="Gene3D" id="3.50.50.60">
    <property type="entry name" value="FAD/NAD(P)-binding domain"/>
    <property type="match status" value="2"/>
</dbReference>
<proteinExistence type="inferred from homology"/>
<sequence>MEKVYGVIIIGSGPAGYTAAIYAGRSNLSVLVLQGYETGGQLMQTSEVENFPGFEEGIMGPEMMEKFEKQALRFGAELIPEDVTSVDFTQRPFVVRTDSAEYRSQAVIIATGASAQWLGLPNETRLKGRGVTACATCDGFFFKGKDVVVIGGGDTAMEEATFLTRYVNHVTLIHRRDTFRASKIMQDRALNNPKIDALMESEVVDVVGDAAITAVRVRNTRTGEESTLETQGLFLAIGHRPNTELFKGIIDMDETGYIIPKEHTMTNIPGVFVAGDVSDHRYRQAITAAGEGCRAAIDLERWLESQGEEVGIENWN</sequence>
<comment type="subunit">
    <text evidence="6">Homodimer.</text>
</comment>
<dbReference type="InterPro" id="IPR008255">
    <property type="entry name" value="Pyr_nucl-diS_OxRdtase_2_AS"/>
</dbReference>
<gene>
    <name evidence="9" type="primary">trxB</name>
    <name evidence="9" type="ORF">KTT_17590</name>
</gene>
<dbReference type="PRINTS" id="PR00469">
    <property type="entry name" value="PNDRDTASEII"/>
</dbReference>
<dbReference type="PROSITE" id="PS00573">
    <property type="entry name" value="PYRIDINE_REDOX_2"/>
    <property type="match status" value="1"/>
</dbReference>
<dbReference type="RefSeq" id="WP_126579574.1">
    <property type="nucleotide sequence ID" value="NZ_BIFR01000001.1"/>
</dbReference>
<comment type="catalytic activity">
    <reaction evidence="6">
        <text>[thioredoxin]-dithiol + NADP(+) = [thioredoxin]-disulfide + NADPH + H(+)</text>
        <dbReference type="Rhea" id="RHEA:20345"/>
        <dbReference type="Rhea" id="RHEA-COMP:10698"/>
        <dbReference type="Rhea" id="RHEA-COMP:10700"/>
        <dbReference type="ChEBI" id="CHEBI:15378"/>
        <dbReference type="ChEBI" id="CHEBI:29950"/>
        <dbReference type="ChEBI" id="CHEBI:50058"/>
        <dbReference type="ChEBI" id="CHEBI:57783"/>
        <dbReference type="ChEBI" id="CHEBI:58349"/>
        <dbReference type="EC" id="1.8.1.9"/>
    </reaction>
</comment>
<dbReference type="GO" id="GO:0005737">
    <property type="term" value="C:cytoplasm"/>
    <property type="evidence" value="ECO:0007669"/>
    <property type="project" value="InterPro"/>
</dbReference>
<dbReference type="InterPro" id="IPR005982">
    <property type="entry name" value="Thioredox_Rdtase"/>
</dbReference>
<dbReference type="NCBIfam" id="TIGR01292">
    <property type="entry name" value="TRX_reduct"/>
    <property type="match status" value="1"/>
</dbReference>
<keyword evidence="2 6" id="KW-0274">FAD</keyword>
<keyword evidence="4" id="KW-1015">Disulfide bond</keyword>
<evidence type="ECO:0000256" key="5">
    <source>
        <dbReference type="ARBA" id="ARBA00023284"/>
    </source>
</evidence>
<dbReference type="PANTHER" id="PTHR48105">
    <property type="entry name" value="THIOREDOXIN REDUCTASE 1-RELATED-RELATED"/>
    <property type="match status" value="1"/>
</dbReference>
<keyword evidence="3 6" id="KW-0560">Oxidoreductase</keyword>
<dbReference type="GO" id="GO:0019430">
    <property type="term" value="P:removal of superoxide radicals"/>
    <property type="evidence" value="ECO:0007669"/>
    <property type="project" value="UniProtKB-UniRule"/>
</dbReference>
<keyword evidence="1 6" id="KW-0285">Flavoprotein</keyword>
<dbReference type="SUPFAM" id="SSF51905">
    <property type="entry name" value="FAD/NAD(P)-binding domain"/>
    <property type="match status" value="1"/>
</dbReference>
<protein>
    <recommendedName>
        <fullName evidence="6">Thioredoxin reductase</fullName>
        <ecNumber evidence="6">1.8.1.9</ecNumber>
    </recommendedName>
</protein>
<accession>A0A401ZYJ1</accession>
<evidence type="ECO:0000256" key="7">
    <source>
        <dbReference type="RuleBase" id="RU003881"/>
    </source>
</evidence>
<feature type="domain" description="FAD/NAD(P)-binding" evidence="8">
    <location>
        <begin position="7"/>
        <end position="292"/>
    </location>
</feature>
<keyword evidence="5 6" id="KW-0676">Redox-active center</keyword>
<dbReference type="OrthoDB" id="9806179at2"/>
<dbReference type="InterPro" id="IPR050097">
    <property type="entry name" value="Ferredoxin-NADP_redctase_2"/>
</dbReference>